<feature type="binding site" evidence="6">
    <location>
        <position position="145"/>
    </location>
    <ligand>
        <name>Fe cation</name>
        <dbReference type="ChEBI" id="CHEBI:24875"/>
    </ligand>
</feature>
<dbReference type="NCBIfam" id="TIGR00079">
    <property type="entry name" value="pept_deformyl"/>
    <property type="match status" value="1"/>
</dbReference>
<gene>
    <name evidence="6" type="primary">def</name>
    <name evidence="7" type="ORF">GCM10025778_36280</name>
</gene>
<dbReference type="CDD" id="cd00487">
    <property type="entry name" value="Pep_deformylase"/>
    <property type="match status" value="1"/>
</dbReference>
<dbReference type="EC" id="3.5.1.88" evidence="6"/>
<dbReference type="SUPFAM" id="SSF56420">
    <property type="entry name" value="Peptide deformylase"/>
    <property type="match status" value="1"/>
</dbReference>
<dbReference type="PANTHER" id="PTHR10458:SF2">
    <property type="entry name" value="PEPTIDE DEFORMYLASE, MITOCHONDRIAL"/>
    <property type="match status" value="1"/>
</dbReference>
<organism evidence="7 8">
    <name type="scientific">Paeniglutamicibacter antarcticus</name>
    <dbReference type="NCBI Taxonomy" id="494023"/>
    <lineage>
        <taxon>Bacteria</taxon>
        <taxon>Bacillati</taxon>
        <taxon>Actinomycetota</taxon>
        <taxon>Actinomycetes</taxon>
        <taxon>Micrococcales</taxon>
        <taxon>Micrococcaceae</taxon>
        <taxon>Paeniglutamicibacter</taxon>
    </lineage>
</organism>
<feature type="binding site" evidence="6">
    <location>
        <position position="99"/>
    </location>
    <ligand>
        <name>Fe cation</name>
        <dbReference type="ChEBI" id="CHEBI:24875"/>
    </ligand>
</feature>
<dbReference type="Proteomes" id="UP001501257">
    <property type="component" value="Unassembled WGS sequence"/>
</dbReference>
<keyword evidence="4 6" id="KW-0648">Protein biosynthesis</keyword>
<protein>
    <recommendedName>
        <fullName evidence="6">Peptide deformylase</fullName>
        <shortName evidence="6">PDF</shortName>
        <ecNumber evidence="6">3.5.1.88</ecNumber>
    </recommendedName>
    <alternativeName>
        <fullName evidence="6">Polypeptide deformylase</fullName>
    </alternativeName>
</protein>
<dbReference type="InterPro" id="IPR036821">
    <property type="entry name" value="Peptide_deformylase_sf"/>
</dbReference>
<evidence type="ECO:0000313" key="7">
    <source>
        <dbReference type="EMBL" id="GAA5229089.1"/>
    </source>
</evidence>
<name>A0ABP9TVC1_9MICC</name>
<feature type="active site" evidence="6">
    <location>
        <position position="142"/>
    </location>
</feature>
<evidence type="ECO:0000256" key="3">
    <source>
        <dbReference type="ARBA" id="ARBA00022801"/>
    </source>
</evidence>
<comment type="similarity">
    <text evidence="1 6">Belongs to the polypeptide deformylase family.</text>
</comment>
<proteinExistence type="inferred from homology"/>
<dbReference type="EMBL" id="BAABLK010000093">
    <property type="protein sequence ID" value="GAA5229089.1"/>
    <property type="molecule type" value="Genomic_DNA"/>
</dbReference>
<keyword evidence="5 6" id="KW-0408">Iron</keyword>
<dbReference type="RefSeq" id="WP_210100723.1">
    <property type="nucleotide sequence ID" value="NZ_BAABLK010000093.1"/>
</dbReference>
<keyword evidence="8" id="KW-1185">Reference proteome</keyword>
<evidence type="ECO:0000313" key="8">
    <source>
        <dbReference type="Proteomes" id="UP001501257"/>
    </source>
</evidence>
<evidence type="ECO:0000256" key="1">
    <source>
        <dbReference type="ARBA" id="ARBA00010759"/>
    </source>
</evidence>
<comment type="catalytic activity">
    <reaction evidence="6">
        <text>N-terminal N-formyl-L-methionyl-[peptide] + H2O = N-terminal L-methionyl-[peptide] + formate</text>
        <dbReference type="Rhea" id="RHEA:24420"/>
        <dbReference type="Rhea" id="RHEA-COMP:10639"/>
        <dbReference type="Rhea" id="RHEA-COMP:10640"/>
        <dbReference type="ChEBI" id="CHEBI:15377"/>
        <dbReference type="ChEBI" id="CHEBI:15740"/>
        <dbReference type="ChEBI" id="CHEBI:49298"/>
        <dbReference type="ChEBI" id="CHEBI:64731"/>
        <dbReference type="EC" id="3.5.1.88"/>
    </reaction>
</comment>
<feature type="binding site" evidence="6">
    <location>
        <position position="141"/>
    </location>
    <ligand>
        <name>Fe cation</name>
        <dbReference type="ChEBI" id="CHEBI:24875"/>
    </ligand>
</feature>
<dbReference type="HAMAP" id="MF_00163">
    <property type="entry name" value="Pep_deformylase"/>
    <property type="match status" value="1"/>
</dbReference>
<comment type="caution">
    <text evidence="7">The sequence shown here is derived from an EMBL/GenBank/DDBJ whole genome shotgun (WGS) entry which is preliminary data.</text>
</comment>
<comment type="function">
    <text evidence="6">Removes the formyl group from the N-terminal Met of newly synthesized proteins. Requires at least a dipeptide for an efficient rate of reaction. N-terminal L-methionine is a prerequisite for activity but the enzyme has broad specificity at other positions.</text>
</comment>
<dbReference type="NCBIfam" id="NF001159">
    <property type="entry name" value="PRK00150.1-3"/>
    <property type="match status" value="1"/>
</dbReference>
<dbReference type="PIRSF" id="PIRSF004749">
    <property type="entry name" value="Pep_def"/>
    <property type="match status" value="1"/>
</dbReference>
<accession>A0ABP9TVC1</accession>
<evidence type="ECO:0000256" key="6">
    <source>
        <dbReference type="HAMAP-Rule" id="MF_00163"/>
    </source>
</evidence>
<comment type="cofactor">
    <cofactor evidence="6">
        <name>Fe(2+)</name>
        <dbReference type="ChEBI" id="CHEBI:29033"/>
    </cofactor>
    <text evidence="6">Binds 1 Fe(2+) ion.</text>
</comment>
<dbReference type="PRINTS" id="PR01576">
    <property type="entry name" value="PDEFORMYLASE"/>
</dbReference>
<evidence type="ECO:0000256" key="4">
    <source>
        <dbReference type="ARBA" id="ARBA00022917"/>
    </source>
</evidence>
<dbReference type="Gene3D" id="3.90.45.10">
    <property type="entry name" value="Peptide deformylase"/>
    <property type="match status" value="1"/>
</dbReference>
<evidence type="ECO:0000256" key="2">
    <source>
        <dbReference type="ARBA" id="ARBA00022723"/>
    </source>
</evidence>
<dbReference type="Pfam" id="PF01327">
    <property type="entry name" value="Pep_deformylase"/>
    <property type="match status" value="1"/>
</dbReference>
<keyword evidence="2 6" id="KW-0479">Metal-binding</keyword>
<evidence type="ECO:0000256" key="5">
    <source>
        <dbReference type="ARBA" id="ARBA00023004"/>
    </source>
</evidence>
<dbReference type="InterPro" id="IPR023635">
    <property type="entry name" value="Peptide_deformylase"/>
</dbReference>
<reference evidence="8" key="1">
    <citation type="journal article" date="2019" name="Int. J. Syst. Evol. Microbiol.">
        <title>The Global Catalogue of Microorganisms (GCM) 10K type strain sequencing project: providing services to taxonomists for standard genome sequencing and annotation.</title>
        <authorList>
            <consortium name="The Broad Institute Genomics Platform"/>
            <consortium name="The Broad Institute Genome Sequencing Center for Infectious Disease"/>
            <person name="Wu L."/>
            <person name="Ma J."/>
        </authorList>
    </citation>
    <scope>NUCLEOTIDE SEQUENCE [LARGE SCALE GENOMIC DNA]</scope>
    <source>
        <strain evidence="8">JCM 18952</strain>
    </source>
</reference>
<sequence length="193" mass="21653">MSIRPVTIYGEPVLHTRAKEVTEFNEELRGLIKDMYDTMDAANGVGLAAPQIGVGLRIFTYQFENDDGVGPRGVLVNPRLTLSKVSQSTPDPDDDVEGCLSAPALNFPLKRAEFARVEGFDGDGNPVLFDATDWFARIMQHEYDHLDGYLYVDKLNDKWARRWKKAKKSLGWGVPNLTWLPGTDEDPFGHDEP</sequence>
<keyword evidence="3 6" id="KW-0378">Hydrolase</keyword>
<dbReference type="PANTHER" id="PTHR10458">
    <property type="entry name" value="PEPTIDE DEFORMYLASE"/>
    <property type="match status" value="1"/>
</dbReference>